<gene>
    <name evidence="1" type="ORF">F5891DRAFT_1193524</name>
</gene>
<reference evidence="1" key="1">
    <citation type="journal article" date="2020" name="New Phytol.">
        <title>Comparative genomics reveals dynamic genome evolution in host specialist ectomycorrhizal fungi.</title>
        <authorList>
            <person name="Lofgren L.A."/>
            <person name="Nguyen N.H."/>
            <person name="Vilgalys R."/>
            <person name="Ruytinx J."/>
            <person name="Liao H.L."/>
            <person name="Branco S."/>
            <person name="Kuo A."/>
            <person name="LaButti K."/>
            <person name="Lipzen A."/>
            <person name="Andreopoulos W."/>
            <person name="Pangilinan J."/>
            <person name="Riley R."/>
            <person name="Hundley H."/>
            <person name="Na H."/>
            <person name="Barry K."/>
            <person name="Grigoriev I.V."/>
            <person name="Stajich J.E."/>
            <person name="Kennedy P.G."/>
        </authorList>
    </citation>
    <scope>NUCLEOTIDE SEQUENCE</scope>
    <source>
        <strain evidence="1">FC203</strain>
    </source>
</reference>
<organism evidence="1 2">
    <name type="scientific">Suillus fuscotomentosus</name>
    <dbReference type="NCBI Taxonomy" id="1912939"/>
    <lineage>
        <taxon>Eukaryota</taxon>
        <taxon>Fungi</taxon>
        <taxon>Dikarya</taxon>
        <taxon>Basidiomycota</taxon>
        <taxon>Agaricomycotina</taxon>
        <taxon>Agaricomycetes</taxon>
        <taxon>Agaricomycetidae</taxon>
        <taxon>Boletales</taxon>
        <taxon>Suillineae</taxon>
        <taxon>Suillaceae</taxon>
        <taxon>Suillus</taxon>
    </lineage>
</organism>
<dbReference type="RefSeq" id="XP_041221658.1">
    <property type="nucleotide sequence ID" value="XM_041367761.1"/>
</dbReference>
<evidence type="ECO:0000313" key="2">
    <source>
        <dbReference type="Proteomes" id="UP001195769"/>
    </source>
</evidence>
<name>A0AAD4HGX4_9AGAM</name>
<proteinExistence type="predicted"/>
<comment type="caution">
    <text evidence="1">The sequence shown here is derived from an EMBL/GenBank/DDBJ whole genome shotgun (WGS) entry which is preliminary data.</text>
</comment>
<dbReference type="EMBL" id="JABBWK010000059">
    <property type="protein sequence ID" value="KAG1896082.1"/>
    <property type="molecule type" value="Genomic_DNA"/>
</dbReference>
<sequence>MHVRSLLSLDPTKPQDDMGFTKMFMPNVPYAIEFQAKVPEVKLRRMMQNYPGAG</sequence>
<dbReference type="GeneID" id="64662059"/>
<evidence type="ECO:0000313" key="1">
    <source>
        <dbReference type="EMBL" id="KAG1896082.1"/>
    </source>
</evidence>
<dbReference type="Proteomes" id="UP001195769">
    <property type="component" value="Unassembled WGS sequence"/>
</dbReference>
<dbReference type="AlphaFoldDB" id="A0AAD4HGX4"/>
<protein>
    <submittedName>
        <fullName evidence="1">Uncharacterized protein</fullName>
    </submittedName>
</protein>
<accession>A0AAD4HGX4</accession>
<keyword evidence="2" id="KW-1185">Reference proteome</keyword>